<feature type="signal peptide" evidence="6">
    <location>
        <begin position="1"/>
        <end position="22"/>
    </location>
</feature>
<organism evidence="7 8">
    <name type="scientific">Mucuna pruriens</name>
    <name type="common">Velvet bean</name>
    <name type="synonym">Dolichos pruriens</name>
    <dbReference type="NCBI Taxonomy" id="157652"/>
    <lineage>
        <taxon>Eukaryota</taxon>
        <taxon>Viridiplantae</taxon>
        <taxon>Streptophyta</taxon>
        <taxon>Embryophyta</taxon>
        <taxon>Tracheophyta</taxon>
        <taxon>Spermatophyta</taxon>
        <taxon>Magnoliopsida</taxon>
        <taxon>eudicotyledons</taxon>
        <taxon>Gunneridae</taxon>
        <taxon>Pentapetalae</taxon>
        <taxon>rosids</taxon>
        <taxon>fabids</taxon>
        <taxon>Fabales</taxon>
        <taxon>Fabaceae</taxon>
        <taxon>Papilionoideae</taxon>
        <taxon>50 kb inversion clade</taxon>
        <taxon>NPAAA clade</taxon>
        <taxon>indigoferoid/millettioid clade</taxon>
        <taxon>Phaseoleae</taxon>
        <taxon>Mucuna</taxon>
    </lineage>
</organism>
<dbReference type="Proteomes" id="UP000257109">
    <property type="component" value="Unassembled WGS sequence"/>
</dbReference>
<evidence type="ECO:0000256" key="3">
    <source>
        <dbReference type="ARBA" id="ARBA00022471"/>
    </source>
</evidence>
<evidence type="ECO:0000256" key="4">
    <source>
        <dbReference type="ARBA" id="ARBA00022525"/>
    </source>
</evidence>
<evidence type="ECO:0000313" key="7">
    <source>
        <dbReference type="EMBL" id="RDX89113.1"/>
    </source>
</evidence>
<evidence type="ECO:0000313" key="8">
    <source>
        <dbReference type="Proteomes" id="UP000257109"/>
    </source>
</evidence>
<dbReference type="AlphaFoldDB" id="A0A371GFM7"/>
<feature type="chain" id="PRO_5025086046" description="S-protein homolog" evidence="6">
    <location>
        <begin position="23"/>
        <end position="130"/>
    </location>
</feature>
<proteinExistence type="inferred from homology"/>
<dbReference type="GO" id="GO:0005576">
    <property type="term" value="C:extracellular region"/>
    <property type="evidence" value="ECO:0007669"/>
    <property type="project" value="UniProtKB-SubCell"/>
</dbReference>
<dbReference type="GO" id="GO:0060320">
    <property type="term" value="P:rejection of self pollen"/>
    <property type="evidence" value="ECO:0007669"/>
    <property type="project" value="UniProtKB-KW"/>
</dbReference>
<dbReference type="EMBL" id="QJKJ01005764">
    <property type="protein sequence ID" value="RDX89113.1"/>
    <property type="molecule type" value="Genomic_DNA"/>
</dbReference>
<evidence type="ECO:0000256" key="5">
    <source>
        <dbReference type="ARBA" id="ARBA00022729"/>
    </source>
</evidence>
<evidence type="ECO:0000256" key="1">
    <source>
        <dbReference type="ARBA" id="ARBA00004613"/>
    </source>
</evidence>
<protein>
    <recommendedName>
        <fullName evidence="6">S-protein homolog</fullName>
    </recommendedName>
</protein>
<accession>A0A371GFM7</accession>
<dbReference type="PANTHER" id="PTHR31232:SF43">
    <property type="entry name" value="S-PROTEIN HOMOLOG 29-RELATED"/>
    <property type="match status" value="1"/>
</dbReference>
<keyword evidence="8" id="KW-1185">Reference proteome</keyword>
<comment type="subcellular location">
    <subcellularLocation>
        <location evidence="1 6">Secreted</location>
    </subcellularLocation>
</comment>
<keyword evidence="3 6" id="KW-0713">Self-incompatibility</keyword>
<dbReference type="PANTHER" id="PTHR31232">
    <property type="match status" value="1"/>
</dbReference>
<name>A0A371GFM7_MUCPR</name>
<evidence type="ECO:0000256" key="6">
    <source>
        <dbReference type="RuleBase" id="RU367044"/>
    </source>
</evidence>
<keyword evidence="4 6" id="KW-0964">Secreted</keyword>
<dbReference type="InterPro" id="IPR010264">
    <property type="entry name" value="Self-incomp_S1"/>
</dbReference>
<gene>
    <name evidence="7" type="primary">SPH29</name>
    <name evidence="7" type="ORF">CR513_29191</name>
</gene>
<keyword evidence="5 6" id="KW-0732">Signal</keyword>
<evidence type="ECO:0000256" key="2">
    <source>
        <dbReference type="ARBA" id="ARBA00005581"/>
    </source>
</evidence>
<reference evidence="7" key="1">
    <citation type="submission" date="2018-05" db="EMBL/GenBank/DDBJ databases">
        <title>Draft genome of Mucuna pruriens seed.</title>
        <authorList>
            <person name="Nnadi N.E."/>
            <person name="Vos R."/>
            <person name="Hasami M.H."/>
            <person name="Devisetty U.K."/>
            <person name="Aguiy J.C."/>
        </authorList>
    </citation>
    <scope>NUCLEOTIDE SEQUENCE [LARGE SCALE GENOMIC DNA]</scope>
    <source>
        <strain evidence="7">JCA_2017</strain>
    </source>
</reference>
<comment type="similarity">
    <text evidence="2 6">Belongs to the plant self-incompatibility (S1) protein family.</text>
</comment>
<sequence length="130" mass="15129">MSLFAKSRFLLLVFTLLSTSNAHVKTLESIINDVEGKLDINDRCNSSFFGKTHVSVTNALKQKEDLTIHCKSADDDLGVHLLHFNQAFEWSFRPKLIGNTQFYCSFQWQKYPLVWYDIYIAKRDRYICGL</sequence>
<feature type="non-terminal residue" evidence="7">
    <location>
        <position position="1"/>
    </location>
</feature>
<dbReference type="OrthoDB" id="1383994at2759"/>
<comment type="caution">
    <text evidence="7">The sequence shown here is derived from an EMBL/GenBank/DDBJ whole genome shotgun (WGS) entry which is preliminary data.</text>
</comment>
<dbReference type="Pfam" id="PF05938">
    <property type="entry name" value="Self-incomp_S1"/>
    <property type="match status" value="1"/>
</dbReference>